<name>C8WZ62_DESRD</name>
<evidence type="ECO:0000256" key="2">
    <source>
        <dbReference type="ARBA" id="ARBA00005496"/>
    </source>
</evidence>
<dbReference type="eggNOG" id="COG3281">
    <property type="taxonomic scope" value="Bacteria"/>
</dbReference>
<dbReference type="SMART" id="SM00642">
    <property type="entry name" value="Aamy"/>
    <property type="match status" value="1"/>
</dbReference>
<keyword evidence="18" id="KW-1185">Reference proteome</keyword>
<reference evidence="18" key="1">
    <citation type="submission" date="2009-09" db="EMBL/GenBank/DDBJ databases">
        <title>The complete chromosome of Desulfohalobium retbaense DSM 5692.</title>
        <authorList>
            <consortium name="US DOE Joint Genome Institute (JGI-PGF)"/>
            <person name="Lucas S."/>
            <person name="Copeland A."/>
            <person name="Lapidus A."/>
            <person name="Glavina del Rio T."/>
            <person name="Dalin E."/>
            <person name="Tice H."/>
            <person name="Bruce D."/>
            <person name="Goodwin L."/>
            <person name="Pitluck S."/>
            <person name="Kyrpides N."/>
            <person name="Mavromatis K."/>
            <person name="Ivanova N."/>
            <person name="Mikhailova N."/>
            <person name="Munk A.C."/>
            <person name="Brettin T."/>
            <person name="Detter J.C."/>
            <person name="Han C."/>
            <person name="Tapia R."/>
            <person name="Larimer F."/>
            <person name="Land M."/>
            <person name="Hauser L."/>
            <person name="Markowitz V."/>
            <person name="Cheng J.-F."/>
            <person name="Hugenholtz P."/>
            <person name="Woyke T."/>
            <person name="Wu D."/>
            <person name="Spring S."/>
            <person name="Klenk H.-P."/>
            <person name="Eisen J.A."/>
        </authorList>
    </citation>
    <scope>NUCLEOTIDE SEQUENCE [LARGE SCALE GENOMIC DNA]</scope>
    <source>
        <strain evidence="18">DSM 5692</strain>
    </source>
</reference>
<dbReference type="SUPFAM" id="SSF56112">
    <property type="entry name" value="Protein kinase-like (PK-like)"/>
    <property type="match status" value="1"/>
</dbReference>
<dbReference type="HOGENOM" id="CLU_007635_1_0_7"/>
<reference evidence="17 18" key="2">
    <citation type="journal article" date="2010" name="Stand. Genomic Sci.">
        <title>Complete genome sequence of Desulfohalobium retbaense type strain (HR(100)).</title>
        <authorList>
            <person name="Spring S."/>
            <person name="Nolan M."/>
            <person name="Lapidus A."/>
            <person name="Glavina Del Rio T."/>
            <person name="Copeland A."/>
            <person name="Tice H."/>
            <person name="Cheng J.F."/>
            <person name="Lucas S."/>
            <person name="Land M."/>
            <person name="Chen F."/>
            <person name="Bruce D."/>
            <person name="Goodwin L."/>
            <person name="Pitluck S."/>
            <person name="Ivanova N."/>
            <person name="Mavromatis K."/>
            <person name="Mikhailova N."/>
            <person name="Pati A."/>
            <person name="Chen A."/>
            <person name="Palaniappan K."/>
            <person name="Hauser L."/>
            <person name="Chang Y.J."/>
            <person name="Jeffries C.D."/>
            <person name="Munk C."/>
            <person name="Kiss H."/>
            <person name="Chain P."/>
            <person name="Han C."/>
            <person name="Brettin T."/>
            <person name="Detter J.C."/>
            <person name="Schuler E."/>
            <person name="Goker M."/>
            <person name="Rohde M."/>
            <person name="Bristow J."/>
            <person name="Eisen J.A."/>
            <person name="Markowitz V."/>
            <person name="Hugenholtz P."/>
            <person name="Kyrpides N.C."/>
            <person name="Klenk H.P."/>
        </authorList>
    </citation>
    <scope>NUCLEOTIDE SEQUENCE [LARGE SCALE GENOMIC DNA]</scope>
    <source>
        <strain evidence="17 18">DSM 5692</strain>
    </source>
</reference>
<dbReference type="Gene3D" id="2.60.40.1180">
    <property type="entry name" value="Golgi alpha-mannosidase II"/>
    <property type="match status" value="1"/>
</dbReference>
<evidence type="ECO:0000256" key="12">
    <source>
        <dbReference type="ARBA" id="ARBA00023235"/>
    </source>
</evidence>
<evidence type="ECO:0000313" key="18">
    <source>
        <dbReference type="Proteomes" id="UP000001052"/>
    </source>
</evidence>
<dbReference type="GO" id="GO:0005524">
    <property type="term" value="F:ATP binding"/>
    <property type="evidence" value="ECO:0007669"/>
    <property type="project" value="UniProtKB-KW"/>
</dbReference>
<dbReference type="KEGG" id="drt:Dret_0035"/>
<evidence type="ECO:0000256" key="10">
    <source>
        <dbReference type="ARBA" id="ARBA00022837"/>
    </source>
</evidence>
<keyword evidence="10" id="KW-0106">Calcium</keyword>
<dbReference type="Pfam" id="PF16657">
    <property type="entry name" value="Malt_amylase_C"/>
    <property type="match status" value="1"/>
</dbReference>
<dbReference type="InterPro" id="IPR017853">
    <property type="entry name" value="GH"/>
</dbReference>
<dbReference type="eggNOG" id="COG0366">
    <property type="taxonomic scope" value="Bacteria"/>
</dbReference>
<dbReference type="GO" id="GO:0047471">
    <property type="term" value="F:maltose alpha-D-glucosyltransferase activity"/>
    <property type="evidence" value="ECO:0007669"/>
    <property type="project" value="UniProtKB-EC"/>
</dbReference>
<dbReference type="InterPro" id="IPR006047">
    <property type="entry name" value="GH13_cat_dom"/>
</dbReference>
<dbReference type="NCBIfam" id="TIGR02457">
    <property type="entry name" value="TreS_Cterm"/>
    <property type="match status" value="1"/>
</dbReference>
<dbReference type="Gene3D" id="3.90.1200.10">
    <property type="match status" value="1"/>
</dbReference>
<dbReference type="InterPro" id="IPR012811">
    <property type="entry name" value="TreS_maltokin_C_dom"/>
</dbReference>
<evidence type="ECO:0000256" key="7">
    <source>
        <dbReference type="ARBA" id="ARBA00022679"/>
    </source>
</evidence>
<evidence type="ECO:0000256" key="13">
    <source>
        <dbReference type="ARBA" id="ARBA00031251"/>
    </source>
</evidence>
<evidence type="ECO:0000256" key="3">
    <source>
        <dbReference type="ARBA" id="ARBA00006219"/>
    </source>
</evidence>
<dbReference type="CAZy" id="GH13">
    <property type="family name" value="Glycoside Hydrolase Family 13"/>
</dbReference>
<dbReference type="RefSeq" id="WP_015750497.1">
    <property type="nucleotide sequence ID" value="NC_013223.1"/>
</dbReference>
<gene>
    <name evidence="17" type="ordered locus">Dret_0035</name>
</gene>
<dbReference type="Proteomes" id="UP000001052">
    <property type="component" value="Chromosome"/>
</dbReference>
<dbReference type="SUPFAM" id="SSF51445">
    <property type="entry name" value="(Trans)glycosidases"/>
    <property type="match status" value="1"/>
</dbReference>
<evidence type="ECO:0000313" key="17">
    <source>
        <dbReference type="EMBL" id="ACV67337.1"/>
    </source>
</evidence>
<dbReference type="Pfam" id="PF18085">
    <property type="entry name" value="Mak_N_cap"/>
    <property type="match status" value="1"/>
</dbReference>
<dbReference type="Gene3D" id="3.20.20.80">
    <property type="entry name" value="Glycosidases"/>
    <property type="match status" value="1"/>
</dbReference>
<dbReference type="EMBL" id="CP001734">
    <property type="protein sequence ID" value="ACV67337.1"/>
    <property type="molecule type" value="Genomic_DNA"/>
</dbReference>
<accession>C8WZ62</accession>
<evidence type="ECO:0000259" key="16">
    <source>
        <dbReference type="SMART" id="SM00642"/>
    </source>
</evidence>
<dbReference type="EC" id="2.7.1.175" evidence="4"/>
<proteinExistence type="inferred from homology"/>
<evidence type="ECO:0000256" key="9">
    <source>
        <dbReference type="ARBA" id="ARBA00022741"/>
    </source>
</evidence>
<dbReference type="Gene3D" id="3.90.400.10">
    <property type="entry name" value="Oligo-1,6-glucosidase, Domain 2"/>
    <property type="match status" value="1"/>
</dbReference>
<organism evidence="17 18">
    <name type="scientific">Desulfohalobium retbaense (strain ATCC 49708 / DSM 5692 / JCM 16813 / HR100)</name>
    <dbReference type="NCBI Taxonomy" id="485915"/>
    <lineage>
        <taxon>Bacteria</taxon>
        <taxon>Pseudomonadati</taxon>
        <taxon>Thermodesulfobacteriota</taxon>
        <taxon>Desulfovibrionia</taxon>
        <taxon>Desulfovibrionales</taxon>
        <taxon>Desulfohalobiaceae</taxon>
        <taxon>Desulfohalobium</taxon>
    </lineage>
</organism>
<dbReference type="InterPro" id="IPR013780">
    <property type="entry name" value="Glyco_hydro_b"/>
</dbReference>
<dbReference type="EC" id="5.4.99.16" evidence="5"/>
<dbReference type="NCBIfam" id="TIGR02456">
    <property type="entry name" value="treS_nterm"/>
    <property type="match status" value="1"/>
</dbReference>
<dbReference type="OrthoDB" id="9805159at2"/>
<dbReference type="GO" id="GO:0046872">
    <property type="term" value="F:metal ion binding"/>
    <property type="evidence" value="ECO:0007669"/>
    <property type="project" value="UniProtKB-KW"/>
</dbReference>
<keyword evidence="11" id="KW-0067">ATP-binding</keyword>
<dbReference type="CDD" id="cd11334">
    <property type="entry name" value="AmyAc_TreS"/>
    <property type="match status" value="1"/>
</dbReference>
<dbReference type="GO" id="GO:0005975">
    <property type="term" value="P:carbohydrate metabolic process"/>
    <property type="evidence" value="ECO:0007669"/>
    <property type="project" value="InterPro"/>
</dbReference>
<dbReference type="PANTHER" id="PTHR10357:SF219">
    <property type="entry name" value="MALTOSE ALPHA-D-GLUCOSYLTRANSFERASE"/>
    <property type="match status" value="1"/>
</dbReference>
<comment type="similarity">
    <text evidence="2">Belongs to the glycosyl hydrolase 13 family. TreS subfamily.</text>
</comment>
<comment type="similarity">
    <text evidence="3">Belongs to the aminoglycoside phosphotransferase family.</text>
</comment>
<keyword evidence="8" id="KW-0479">Metal-binding</keyword>
<evidence type="ECO:0000256" key="11">
    <source>
        <dbReference type="ARBA" id="ARBA00022840"/>
    </source>
</evidence>
<evidence type="ECO:0000256" key="15">
    <source>
        <dbReference type="ARBA" id="ARBA00049067"/>
    </source>
</evidence>
<dbReference type="GO" id="GO:0016740">
    <property type="term" value="F:transferase activity"/>
    <property type="evidence" value="ECO:0007669"/>
    <property type="project" value="UniProtKB-KW"/>
</dbReference>
<dbReference type="InterPro" id="IPR045857">
    <property type="entry name" value="O16G_dom_2"/>
</dbReference>
<evidence type="ECO:0000256" key="1">
    <source>
        <dbReference type="ARBA" id="ARBA00001595"/>
    </source>
</evidence>
<dbReference type="FunFam" id="3.20.20.80:FF:000055">
    <property type="entry name" value="Trehalose synthase"/>
    <property type="match status" value="1"/>
</dbReference>
<comment type="catalytic activity">
    <reaction evidence="15">
        <text>D-maltose + ATP = alpha-maltose 1-phosphate + ADP + H(+)</text>
        <dbReference type="Rhea" id="RHEA:31915"/>
        <dbReference type="ChEBI" id="CHEBI:15378"/>
        <dbReference type="ChEBI" id="CHEBI:17306"/>
        <dbReference type="ChEBI" id="CHEBI:30616"/>
        <dbReference type="ChEBI" id="CHEBI:63576"/>
        <dbReference type="ChEBI" id="CHEBI:456216"/>
        <dbReference type="EC" id="2.7.1.175"/>
    </reaction>
</comment>
<evidence type="ECO:0000256" key="4">
    <source>
        <dbReference type="ARBA" id="ARBA00011962"/>
    </source>
</evidence>
<evidence type="ECO:0000256" key="5">
    <source>
        <dbReference type="ARBA" id="ARBA00012619"/>
    </source>
</evidence>
<dbReference type="InterPro" id="IPR011009">
    <property type="entry name" value="Kinase-like_dom_sf"/>
</dbReference>
<keyword evidence="12" id="KW-0413">Isomerase</keyword>
<dbReference type="InterPro" id="IPR032091">
    <property type="entry name" value="Malt_amylase-like_C"/>
</dbReference>
<sequence>MALQKMIPVTQDPQWYKDAVIYEVPVKSFCDSNGDGIGDFRGLLHKLDYLERLGVTALWLLPFYPSPLKDDGYDIAEYFSVHKDYGQLQDFKAFLREAHQRGLKVITELVINHTSSDHLWFKKSRQAEPGSYWRDFYVWSDTPNRYEDARIIFKDFEQSNWTWDPVAGAYYWHRFYSHQPDLNFDNPEVQKAVFEALDFWLDMGVDGLRLDAIPYLYEREGTNCENLPETHAFLKKLRAHVDARHRNKMLLAEANQWPEDAVAYFGDGDECHMSFHFPIMPRIFMSLWMEDRFPLIDMIEQTPEIPAGCQWALFLRNHDELTLEMVSDEERDYMYRVYASDPRARINLGIRRRLAPLMHNNRRKLELLTLLLLSLPGTPVLYYGDEIGMGDNFFLGDRNGVRTPMQWTPDRNAGFSTANPQQLYLPVIHDPEYHFQSINVENQEKNPSSLLWWMRRVIAMRRRFRAFSRGAIDFLLPDNEKVLTFIRSYGEEHILVVVNLSRFSQSVRLDLSEYAGRVPEELFSGNRFPEIGEDPYPLTLGFNDYFWFVLREPQSRLQTPQGPPRLEMDTDWKHLLHGTFREYLEMEVLPRFLRQSRWFGSKAKTMRHLQVVEDVNMGHNGEKTHLLVVRVDYTEGGMEHYLLPLSYTDRAEAESLLQEHPQAVIAYLELQDSSGVLYDGLFSASFRTVLLEMILGQRKKSGPGGEVHGVRGRCLKSLIKDGHHIPASRVLAAEQSNSSILYGQSVILKLYRRLEQGTNPDAEITRHLGRLRHGPKVPGFAGLLEYRREDQEPVTLGLAQQYVPSRGDAWTFVLSELDSFWDRVARDETRWQGPEPGWLPRAGNAAMPEELLDRVGQEFLDKIELLGRRTGELHRALTDSDPESPFAPEPFSKLYQRSLYQSVRYQVRKTLHSVRRHLDELPEAIRPQAEALLVNEHLVLERLGGLTAHRVEAQKIRIHGDYHLGQVLYTGEDFWIIDFEGEPARPLSERRLKRSPLRDVAGMLRSFDYAVHTSLSRQESGVTSAVGRSWTAPWYAAVCRTYLRGYLDQVEDAAFVPRDPEDIWRLLEGFLIEKAVYEVGYEANNRPHWIWLPLGGLLRLLGKEPDVDS</sequence>
<dbReference type="STRING" id="485915.Dret_0035"/>
<keyword evidence="9" id="KW-0547">Nucleotide-binding</keyword>
<feature type="domain" description="Glycosyl hydrolase family 13 catalytic" evidence="16">
    <location>
        <begin position="23"/>
        <end position="422"/>
    </location>
</feature>
<evidence type="ECO:0000256" key="6">
    <source>
        <dbReference type="ARBA" id="ARBA00013882"/>
    </source>
</evidence>
<dbReference type="InterPro" id="IPR012810">
    <property type="entry name" value="TreS/a-amylase_N"/>
</dbReference>
<dbReference type="Pfam" id="PF00128">
    <property type="entry name" value="Alpha-amylase"/>
    <property type="match status" value="2"/>
</dbReference>
<protein>
    <recommendedName>
        <fullName evidence="6">Maltokinase</fullName>
        <ecNumber evidence="4">2.7.1.175</ecNumber>
        <ecNumber evidence="5">5.4.99.16</ecNumber>
    </recommendedName>
    <alternativeName>
        <fullName evidence="14">Maltose alpha-D-glucosyltransferase</fullName>
    </alternativeName>
    <alternativeName>
        <fullName evidence="13">Maltose-1-phosphate synthase</fullName>
    </alternativeName>
</protein>
<evidence type="ECO:0000256" key="14">
    <source>
        <dbReference type="ARBA" id="ARBA00031378"/>
    </source>
</evidence>
<dbReference type="InterPro" id="IPR040999">
    <property type="entry name" value="Mak_N_cap"/>
</dbReference>
<comment type="catalytic activity">
    <reaction evidence="1">
        <text>D-maltose = alpha,alpha-trehalose</text>
        <dbReference type="Rhea" id="RHEA:15145"/>
        <dbReference type="ChEBI" id="CHEBI:16551"/>
        <dbReference type="ChEBI" id="CHEBI:17306"/>
        <dbReference type="EC" id="5.4.99.16"/>
    </reaction>
</comment>
<dbReference type="SUPFAM" id="SSF51011">
    <property type="entry name" value="Glycosyl hydrolase domain"/>
    <property type="match status" value="1"/>
</dbReference>
<dbReference type="AlphaFoldDB" id="C8WZ62"/>
<dbReference type="PANTHER" id="PTHR10357">
    <property type="entry name" value="ALPHA-AMYLASE FAMILY MEMBER"/>
    <property type="match status" value="1"/>
</dbReference>
<keyword evidence="7" id="KW-0808">Transferase</keyword>
<evidence type="ECO:0000256" key="8">
    <source>
        <dbReference type="ARBA" id="ARBA00022723"/>
    </source>
</evidence>